<dbReference type="AlphaFoldDB" id="A0A1I6HW89"/>
<dbReference type="Proteomes" id="UP000199478">
    <property type="component" value="Unassembled WGS sequence"/>
</dbReference>
<sequence length="204" mass="21836">MFGLHMSRALHNLEAMKAQDTNLTGKLLIAMPAMDDPRFAHSVIYMCSHSDDGGMGLIVNKPQVNLQFSDLLEQMGINKAPGVRDIRVHFGGPVDQARGFVLHSNDYTAATGTLEVADEISMSATLDVIEDIASGAGPRTSLLALGYAGWAPGQLESEIAQNGWLTCDARSDIVFGRANEHKWVGALKLMGIDPLMLSGTAGRA</sequence>
<evidence type="ECO:0000313" key="3">
    <source>
        <dbReference type="EMBL" id="SFR58705.1"/>
    </source>
</evidence>
<dbReference type="PANTHER" id="PTHR30327">
    <property type="entry name" value="UNCHARACTERIZED PROTEIN YQGE"/>
    <property type="match status" value="1"/>
</dbReference>
<dbReference type="HAMAP" id="MF_00758">
    <property type="entry name" value="UPF0301"/>
    <property type="match status" value="1"/>
</dbReference>
<gene>
    <name evidence="3" type="ORF">SAMN04488005_3051</name>
</gene>
<dbReference type="EMBL" id="FOYP01000003">
    <property type="protein sequence ID" value="SFR58705.1"/>
    <property type="molecule type" value="Genomic_DNA"/>
</dbReference>
<dbReference type="NCBIfam" id="NF001268">
    <property type="entry name" value="PRK00228.1-4"/>
    <property type="match status" value="1"/>
</dbReference>
<organism evidence="3 4">
    <name type="scientific">Yoonia tamlensis</name>
    <dbReference type="NCBI Taxonomy" id="390270"/>
    <lineage>
        <taxon>Bacteria</taxon>
        <taxon>Pseudomonadati</taxon>
        <taxon>Pseudomonadota</taxon>
        <taxon>Alphaproteobacteria</taxon>
        <taxon>Rhodobacterales</taxon>
        <taxon>Paracoccaceae</taxon>
        <taxon>Yoonia</taxon>
    </lineage>
</organism>
<accession>A0A1I6HW89</accession>
<comment type="similarity">
    <text evidence="1 2">Belongs to the UPF0301 (AlgH) family.</text>
</comment>
<evidence type="ECO:0000256" key="2">
    <source>
        <dbReference type="HAMAP-Rule" id="MF_00758"/>
    </source>
</evidence>
<dbReference type="PANTHER" id="PTHR30327:SF1">
    <property type="entry name" value="UPF0301 PROTEIN YQGE"/>
    <property type="match status" value="1"/>
</dbReference>
<dbReference type="SUPFAM" id="SSF143456">
    <property type="entry name" value="VC0467-like"/>
    <property type="match status" value="1"/>
</dbReference>
<dbReference type="Pfam" id="PF02622">
    <property type="entry name" value="DUF179"/>
    <property type="match status" value="1"/>
</dbReference>
<protein>
    <recommendedName>
        <fullName evidence="2">UPF0301 protein SAMN04488005_3051</fullName>
    </recommendedName>
</protein>
<evidence type="ECO:0000313" key="4">
    <source>
        <dbReference type="Proteomes" id="UP000199478"/>
    </source>
</evidence>
<name>A0A1I6HW89_9RHOB</name>
<reference evidence="4" key="1">
    <citation type="submission" date="2016-10" db="EMBL/GenBank/DDBJ databases">
        <authorList>
            <person name="Varghese N."/>
            <person name="Submissions S."/>
        </authorList>
    </citation>
    <scope>NUCLEOTIDE SEQUENCE [LARGE SCALE GENOMIC DNA]</scope>
    <source>
        <strain evidence="4">DSM 26879</strain>
    </source>
</reference>
<dbReference type="GO" id="GO:0005829">
    <property type="term" value="C:cytosol"/>
    <property type="evidence" value="ECO:0007669"/>
    <property type="project" value="TreeGrafter"/>
</dbReference>
<evidence type="ECO:0000256" key="1">
    <source>
        <dbReference type="ARBA" id="ARBA00009600"/>
    </source>
</evidence>
<keyword evidence="4" id="KW-1185">Reference proteome</keyword>
<proteinExistence type="inferred from homology"/>
<dbReference type="STRING" id="390270.SAMN04488005_3051"/>
<dbReference type="Gene3D" id="3.40.1740.10">
    <property type="entry name" value="VC0467-like"/>
    <property type="match status" value="1"/>
</dbReference>
<dbReference type="InterPro" id="IPR003774">
    <property type="entry name" value="AlgH-like"/>
</dbReference>